<dbReference type="Proteomes" id="UP000824219">
    <property type="component" value="Unassembled WGS sequence"/>
</dbReference>
<proteinExistence type="predicted"/>
<organism evidence="2 3">
    <name type="scientific">Hemibagrus wyckioides</name>
    <dbReference type="NCBI Taxonomy" id="337641"/>
    <lineage>
        <taxon>Eukaryota</taxon>
        <taxon>Metazoa</taxon>
        <taxon>Chordata</taxon>
        <taxon>Craniata</taxon>
        <taxon>Vertebrata</taxon>
        <taxon>Euteleostomi</taxon>
        <taxon>Actinopterygii</taxon>
        <taxon>Neopterygii</taxon>
        <taxon>Teleostei</taxon>
        <taxon>Ostariophysi</taxon>
        <taxon>Siluriformes</taxon>
        <taxon>Bagridae</taxon>
        <taxon>Hemibagrus</taxon>
    </lineage>
</organism>
<evidence type="ECO:0000313" key="3">
    <source>
        <dbReference type="Proteomes" id="UP000824219"/>
    </source>
</evidence>
<accession>A0A9D3N0I8</accession>
<dbReference type="SMART" id="SM00409">
    <property type="entry name" value="IG"/>
    <property type="match status" value="2"/>
</dbReference>
<dbReference type="InterPro" id="IPR013783">
    <property type="entry name" value="Ig-like_fold"/>
</dbReference>
<gene>
    <name evidence="2" type="ORF">KOW79_000107</name>
</gene>
<dbReference type="PANTHER" id="PTHR46013:SF4">
    <property type="entry name" value="B-CELL RECEPTOR CD22-RELATED"/>
    <property type="match status" value="1"/>
</dbReference>
<evidence type="ECO:0000313" key="2">
    <source>
        <dbReference type="EMBL" id="KAG7313779.1"/>
    </source>
</evidence>
<dbReference type="Gene3D" id="2.60.40.10">
    <property type="entry name" value="Immunoglobulins"/>
    <property type="match status" value="4"/>
</dbReference>
<feature type="domain" description="Ig-like" evidence="1">
    <location>
        <begin position="178"/>
        <end position="259"/>
    </location>
</feature>
<protein>
    <recommendedName>
        <fullName evidence="1">Ig-like domain-containing protein</fullName>
    </recommendedName>
</protein>
<name>A0A9D3N0I8_9TELE</name>
<reference evidence="2" key="1">
    <citation type="submission" date="2021-06" db="EMBL/GenBank/DDBJ databases">
        <title>Chromosome-level genome assembly of the red-tail catfish (Hemibagrus wyckioides).</title>
        <authorList>
            <person name="Shao F."/>
        </authorList>
    </citation>
    <scope>NUCLEOTIDE SEQUENCE</scope>
    <source>
        <strain evidence="2">EC202008001</strain>
        <tissue evidence="2">Blood</tissue>
    </source>
</reference>
<dbReference type="PROSITE" id="PS50835">
    <property type="entry name" value="IG_LIKE"/>
    <property type="match status" value="2"/>
</dbReference>
<dbReference type="InterPro" id="IPR003598">
    <property type="entry name" value="Ig_sub2"/>
</dbReference>
<dbReference type="SMART" id="SM00408">
    <property type="entry name" value="IGc2"/>
    <property type="match status" value="2"/>
</dbReference>
<dbReference type="EMBL" id="JAHKSW010000037">
    <property type="protein sequence ID" value="KAG7313779.1"/>
    <property type="molecule type" value="Genomic_DNA"/>
</dbReference>
<dbReference type="OrthoDB" id="10039395at2759"/>
<keyword evidence="3" id="KW-1185">Reference proteome</keyword>
<dbReference type="InterPro" id="IPR007110">
    <property type="entry name" value="Ig-like_dom"/>
</dbReference>
<feature type="domain" description="Ig-like" evidence="1">
    <location>
        <begin position="47"/>
        <end position="137"/>
    </location>
</feature>
<feature type="non-terminal residue" evidence="2">
    <location>
        <position position="263"/>
    </location>
</feature>
<dbReference type="InterPro" id="IPR003599">
    <property type="entry name" value="Ig_sub"/>
</dbReference>
<dbReference type="PANTHER" id="PTHR46013">
    <property type="entry name" value="VASCULAR CELL ADHESION MOLECULE 1"/>
    <property type="match status" value="1"/>
</dbReference>
<dbReference type="Pfam" id="PF13895">
    <property type="entry name" value="Ig_2"/>
    <property type="match status" value="1"/>
</dbReference>
<evidence type="ECO:0000259" key="1">
    <source>
        <dbReference type="PROSITE" id="PS50835"/>
    </source>
</evidence>
<dbReference type="InterPro" id="IPR036179">
    <property type="entry name" value="Ig-like_dom_sf"/>
</dbReference>
<dbReference type="SUPFAM" id="SSF48726">
    <property type="entry name" value="Immunoglobulin"/>
    <property type="match status" value="3"/>
</dbReference>
<sequence length="263" mass="29174">MHEFTNRVEYVKQDRNCTLKMNQLRKKDSGEYRLRVVYTSNRISGRPGVVLNVTDLQVRLSHYAGSSEERTTVTLSCITSCTLSNSPTYLWYKNGQPVTDKLTKHNKLYLFFSEDAGNYSCAVKGREDLRSPEQTQSPAAETLLTTGQNYSISYISSQHSGLYYCTAHNQLGNHTSTPTHLDVAVVLPSGDTVEGDSVTLSCSSDANPPVSNYTWFKQSAAADTLLTTGQNYSISYISSQDSGLYYCTAVVYIESNNVSLLQS</sequence>
<comment type="caution">
    <text evidence="2">The sequence shown here is derived from an EMBL/GenBank/DDBJ whole genome shotgun (WGS) entry which is preliminary data.</text>
</comment>
<dbReference type="AlphaFoldDB" id="A0A9D3N0I8"/>